<keyword evidence="12" id="KW-1185">Reference proteome</keyword>
<feature type="transmembrane region" description="Helical" evidence="10">
    <location>
        <begin position="157"/>
        <end position="177"/>
    </location>
</feature>
<evidence type="ECO:0000256" key="3">
    <source>
        <dbReference type="ARBA" id="ARBA00022106"/>
    </source>
</evidence>
<organism evidence="11 12">
    <name type="scientific">Solibaculum mannosilyticum</name>
    <dbReference type="NCBI Taxonomy" id="2780922"/>
    <lineage>
        <taxon>Bacteria</taxon>
        <taxon>Bacillati</taxon>
        <taxon>Bacillota</taxon>
        <taxon>Clostridia</taxon>
        <taxon>Eubacteriales</taxon>
        <taxon>Oscillospiraceae</taxon>
        <taxon>Solibaculum</taxon>
    </lineage>
</organism>
<keyword evidence="8 10" id="KW-0472">Membrane</keyword>
<dbReference type="GO" id="GO:0015297">
    <property type="term" value="F:antiporter activity"/>
    <property type="evidence" value="ECO:0007669"/>
    <property type="project" value="InterPro"/>
</dbReference>
<dbReference type="Proteomes" id="UP000593890">
    <property type="component" value="Chromosome"/>
</dbReference>
<evidence type="ECO:0000256" key="7">
    <source>
        <dbReference type="ARBA" id="ARBA00022989"/>
    </source>
</evidence>
<dbReference type="GO" id="GO:0042910">
    <property type="term" value="F:xenobiotic transmembrane transporter activity"/>
    <property type="evidence" value="ECO:0007669"/>
    <property type="project" value="InterPro"/>
</dbReference>
<sequence>MKTSLLKDFSKYVSLNVLGMLGLSCYILADTYFTSARLGTSGLAALNIAISIYSVIHATGLMLGIGGATKYSIFQSQDHPSQANRIFTTTVLLGLAFGTAFVLIGITASSSIAWLLGARGTILEMTATYLKTILCFAPCFLLNQIFLAFVRNDHAPRLAMTGMIVGSLSNIVLDYLFMFPLNMGIFGAAFATGLAPIISMLTLSRHRIAKKNHFHFQKINFSFFNAVSLLGLGSSAFINEISSGIVLIVFNLLILQAAGNTGVAAYGIVANLALVALAIFTGIAQGVQPLVSRLYGRGKSQESHTILRYSILVSLFLGVLLYLAVFFFTEPLVSIFNSENDPVLADLAFEGLRVYFIGFLFVGVSIVSSAYLAATERPRPSFAISIVRGAVAILILAVTLSSLWGIHGIWLAFPSAELITVLLSILLIRPAIGKKACE</sequence>
<keyword evidence="6 10" id="KW-0812">Transmembrane</keyword>
<gene>
    <name evidence="11" type="ORF">C12CBH8_02060</name>
</gene>
<feature type="transmembrane region" description="Helical" evidence="10">
    <location>
        <begin position="263"/>
        <end position="285"/>
    </location>
</feature>
<reference evidence="12" key="1">
    <citation type="submission" date="2020-07" db="EMBL/GenBank/DDBJ databases">
        <title>Complete genome sequencing of Clostridia bacterium strain 12CBH8.</title>
        <authorList>
            <person name="Sakamoto M."/>
            <person name="Murakami T."/>
            <person name="Mori H."/>
        </authorList>
    </citation>
    <scope>NUCLEOTIDE SEQUENCE [LARGE SCALE GENOMIC DNA]</scope>
    <source>
        <strain evidence="12">12CBH8</strain>
    </source>
</reference>
<dbReference type="PANTHER" id="PTHR43823:SF3">
    <property type="entry name" value="MULTIDRUG EXPORT PROTEIN MEPA"/>
    <property type="match status" value="1"/>
</dbReference>
<dbReference type="InterPro" id="IPR048279">
    <property type="entry name" value="MdtK-like"/>
</dbReference>
<comment type="similarity">
    <text evidence="2">Belongs to the multi antimicrobial extrusion (MATE) (TC 2.A.66.1) family. MepA subfamily.</text>
</comment>
<dbReference type="PANTHER" id="PTHR43823">
    <property type="entry name" value="SPORULATION PROTEIN YKVU"/>
    <property type="match status" value="1"/>
</dbReference>
<dbReference type="InterPro" id="IPR045070">
    <property type="entry name" value="MATE_MepA-like"/>
</dbReference>
<dbReference type="InterPro" id="IPR002528">
    <property type="entry name" value="MATE_fam"/>
</dbReference>
<feature type="transmembrane region" description="Helical" evidence="10">
    <location>
        <begin position="183"/>
        <end position="203"/>
    </location>
</feature>
<feature type="transmembrane region" description="Helical" evidence="10">
    <location>
        <begin position="306"/>
        <end position="328"/>
    </location>
</feature>
<dbReference type="EMBL" id="AP023321">
    <property type="protein sequence ID" value="BCI59567.1"/>
    <property type="molecule type" value="Genomic_DNA"/>
</dbReference>
<evidence type="ECO:0000256" key="5">
    <source>
        <dbReference type="ARBA" id="ARBA00022475"/>
    </source>
</evidence>
<feature type="transmembrane region" description="Helical" evidence="10">
    <location>
        <begin position="41"/>
        <end position="65"/>
    </location>
</feature>
<dbReference type="PROSITE" id="PS51257">
    <property type="entry name" value="PROKAR_LIPOPROTEIN"/>
    <property type="match status" value="1"/>
</dbReference>
<accession>A0A7I8CYP2</accession>
<proteinExistence type="inferred from homology"/>
<protein>
    <recommendedName>
        <fullName evidence="3">Multidrug export protein MepA</fullName>
    </recommendedName>
</protein>
<dbReference type="GO" id="GO:0005886">
    <property type="term" value="C:plasma membrane"/>
    <property type="evidence" value="ECO:0007669"/>
    <property type="project" value="UniProtKB-SubCell"/>
</dbReference>
<evidence type="ECO:0000256" key="10">
    <source>
        <dbReference type="SAM" id="Phobius"/>
    </source>
</evidence>
<feature type="transmembrane region" description="Helical" evidence="10">
    <location>
        <begin position="410"/>
        <end position="428"/>
    </location>
</feature>
<evidence type="ECO:0000256" key="1">
    <source>
        <dbReference type="ARBA" id="ARBA00004651"/>
    </source>
</evidence>
<keyword evidence="5" id="KW-1003">Cell membrane</keyword>
<keyword evidence="7 10" id="KW-1133">Transmembrane helix</keyword>
<feature type="transmembrane region" description="Helical" evidence="10">
    <location>
        <begin position="12"/>
        <end position="29"/>
    </location>
</feature>
<evidence type="ECO:0000256" key="6">
    <source>
        <dbReference type="ARBA" id="ARBA00022692"/>
    </source>
</evidence>
<feature type="transmembrane region" description="Helical" evidence="10">
    <location>
        <begin position="128"/>
        <end position="150"/>
    </location>
</feature>
<feature type="transmembrane region" description="Helical" evidence="10">
    <location>
        <begin position="86"/>
        <end position="116"/>
    </location>
</feature>
<evidence type="ECO:0000256" key="9">
    <source>
        <dbReference type="ARBA" id="ARBA00023251"/>
    </source>
</evidence>
<dbReference type="KEGG" id="sman:C12CBH8_02060"/>
<feature type="transmembrane region" description="Helical" evidence="10">
    <location>
        <begin position="386"/>
        <end position="404"/>
    </location>
</feature>
<feature type="transmembrane region" description="Helical" evidence="10">
    <location>
        <begin position="224"/>
        <end position="257"/>
    </location>
</feature>
<keyword evidence="4" id="KW-0813">Transport</keyword>
<comment type="subcellular location">
    <subcellularLocation>
        <location evidence="1">Cell membrane</location>
        <topology evidence="1">Multi-pass membrane protein</topology>
    </subcellularLocation>
</comment>
<keyword evidence="9" id="KW-0046">Antibiotic resistance</keyword>
<dbReference type="RefSeq" id="WP_215533379.1">
    <property type="nucleotide sequence ID" value="NZ_AP023321.1"/>
</dbReference>
<dbReference type="GO" id="GO:0046677">
    <property type="term" value="P:response to antibiotic"/>
    <property type="evidence" value="ECO:0007669"/>
    <property type="project" value="UniProtKB-KW"/>
</dbReference>
<feature type="transmembrane region" description="Helical" evidence="10">
    <location>
        <begin position="354"/>
        <end position="374"/>
    </location>
</feature>
<evidence type="ECO:0000256" key="8">
    <source>
        <dbReference type="ARBA" id="ARBA00023136"/>
    </source>
</evidence>
<dbReference type="PIRSF" id="PIRSF006603">
    <property type="entry name" value="DinF"/>
    <property type="match status" value="1"/>
</dbReference>
<name>A0A7I8CYP2_9FIRM</name>
<evidence type="ECO:0000313" key="11">
    <source>
        <dbReference type="EMBL" id="BCI59567.1"/>
    </source>
</evidence>
<dbReference type="Pfam" id="PF01554">
    <property type="entry name" value="MatE"/>
    <property type="match status" value="2"/>
</dbReference>
<dbReference type="CDD" id="cd13143">
    <property type="entry name" value="MATE_MepA_like"/>
    <property type="match status" value="1"/>
</dbReference>
<evidence type="ECO:0000313" key="12">
    <source>
        <dbReference type="Proteomes" id="UP000593890"/>
    </source>
</evidence>
<dbReference type="InterPro" id="IPR051327">
    <property type="entry name" value="MATE_MepA_subfamily"/>
</dbReference>
<evidence type="ECO:0000256" key="4">
    <source>
        <dbReference type="ARBA" id="ARBA00022448"/>
    </source>
</evidence>
<evidence type="ECO:0000256" key="2">
    <source>
        <dbReference type="ARBA" id="ARBA00008417"/>
    </source>
</evidence>
<dbReference type="AlphaFoldDB" id="A0A7I8CYP2"/>